<gene>
    <name evidence="2" type="ORF">HDIA_3849</name>
</gene>
<dbReference type="EMBL" id="LT960614">
    <property type="protein sequence ID" value="SON57390.1"/>
    <property type="molecule type" value="Genomic_DNA"/>
</dbReference>
<dbReference type="InterPro" id="IPR036866">
    <property type="entry name" value="RibonucZ/Hydroxyglut_hydro"/>
</dbReference>
<dbReference type="PANTHER" id="PTHR46018">
    <property type="entry name" value="ZINC PHOSPHODIESTERASE ELAC PROTEIN 1"/>
    <property type="match status" value="1"/>
</dbReference>
<evidence type="ECO:0000313" key="2">
    <source>
        <dbReference type="EMBL" id="SON57390.1"/>
    </source>
</evidence>
<accession>A0A2C9DB42</accession>
<dbReference type="Proteomes" id="UP000223606">
    <property type="component" value="Chromosome 1"/>
</dbReference>
<dbReference type="PANTHER" id="PTHR46018:SF2">
    <property type="entry name" value="ZINC PHOSPHODIESTERASE ELAC PROTEIN 1"/>
    <property type="match status" value="1"/>
</dbReference>
<evidence type="ECO:0000259" key="1">
    <source>
        <dbReference type="Pfam" id="PF12706"/>
    </source>
</evidence>
<dbReference type="GO" id="GO:0042781">
    <property type="term" value="F:3'-tRNA processing endoribonuclease activity"/>
    <property type="evidence" value="ECO:0007669"/>
    <property type="project" value="TreeGrafter"/>
</dbReference>
<name>A0A2C9DB42_9HYPH</name>
<dbReference type="InterPro" id="IPR001279">
    <property type="entry name" value="Metallo-B-lactamas"/>
</dbReference>
<reference evidence="3" key="1">
    <citation type="submission" date="2017-09" db="EMBL/GenBank/DDBJ databases">
        <title>Genome sequence of Nannocystis excedens DSM 71.</title>
        <authorList>
            <person name="Blom J."/>
        </authorList>
    </citation>
    <scope>NUCLEOTIDE SEQUENCE [LARGE SCALE GENOMIC DNA]</scope>
    <source>
        <strain evidence="3">type strain: E19</strain>
    </source>
</reference>
<sequence>MNMLELPPRSLMKTDLSDGGSAIWSASETLYVRAWGTRGSVPVSGPSFQRYGGNTVCVEMRCGDSVLIFDAGSGIVPAGKVLKAEGCKQVQLLFSHCHYDHIIGLPYFAPIYDPEATVTISSGHLAGKMSTSEMIDQFMQPPWFPVTPKTCRSQINYRDFRAGDVLAPCPDVVVKTCQLDHPGGAIGYRVEWGGRIVAFITDTEHTPGTLDPNVLALIENADVFLYDASYTDEEMEKYKGFGHSSWQQGIRLARAANAKSVGFLHHSPWRTDHELDKMGRAASEEFAGAFVARDGQTMRFQAI</sequence>
<evidence type="ECO:0000313" key="3">
    <source>
        <dbReference type="Proteomes" id="UP000223606"/>
    </source>
</evidence>
<dbReference type="SUPFAM" id="SSF56281">
    <property type="entry name" value="Metallo-hydrolase/oxidoreductase"/>
    <property type="match status" value="1"/>
</dbReference>
<dbReference type="KEGG" id="hdi:HDIA_3849"/>
<keyword evidence="3" id="KW-1185">Reference proteome</keyword>
<dbReference type="CDD" id="cd07715">
    <property type="entry name" value="TaR3-like_MBL-fold"/>
    <property type="match status" value="1"/>
</dbReference>
<feature type="domain" description="Metallo-beta-lactamase" evidence="1">
    <location>
        <begin position="91"/>
        <end position="266"/>
    </location>
</feature>
<dbReference type="Pfam" id="PF12706">
    <property type="entry name" value="Lactamase_B_2"/>
    <property type="match status" value="1"/>
</dbReference>
<dbReference type="Gene3D" id="3.60.15.10">
    <property type="entry name" value="Ribonuclease Z/Hydroxyacylglutathione hydrolase-like"/>
    <property type="match status" value="1"/>
</dbReference>
<organism evidence="2 3">
    <name type="scientific">Hartmannibacter diazotrophicus</name>
    <dbReference type="NCBI Taxonomy" id="1482074"/>
    <lineage>
        <taxon>Bacteria</taxon>
        <taxon>Pseudomonadati</taxon>
        <taxon>Pseudomonadota</taxon>
        <taxon>Alphaproteobacteria</taxon>
        <taxon>Hyphomicrobiales</taxon>
        <taxon>Pleomorphomonadaceae</taxon>
        <taxon>Hartmannibacter</taxon>
    </lineage>
</organism>
<dbReference type="AlphaFoldDB" id="A0A2C9DB42"/>
<protein>
    <submittedName>
        <fullName evidence="2">Ribonuclease Z</fullName>
    </submittedName>
</protein>
<proteinExistence type="predicted"/>